<dbReference type="Gene3D" id="1.25.40.20">
    <property type="entry name" value="Ankyrin repeat-containing domain"/>
    <property type="match status" value="2"/>
</dbReference>
<dbReference type="PANTHER" id="PTHR46680">
    <property type="entry name" value="NF-KAPPA-B INHIBITOR ALPHA"/>
    <property type="match status" value="1"/>
</dbReference>
<keyword evidence="2 3" id="KW-0040">ANK repeat</keyword>
<reference evidence="4 5" key="1">
    <citation type="submission" date="2020-02" db="EMBL/GenBank/DDBJ databases">
        <authorList>
            <person name="Ferguson B K."/>
        </authorList>
    </citation>
    <scope>NUCLEOTIDE SEQUENCE [LARGE SCALE GENOMIC DNA]</scope>
</reference>
<keyword evidence="1" id="KW-0677">Repeat</keyword>
<dbReference type="InterPro" id="IPR051070">
    <property type="entry name" value="NF-kappa-B_inhibitor"/>
</dbReference>
<evidence type="ECO:0000313" key="5">
    <source>
        <dbReference type="Proteomes" id="UP000479190"/>
    </source>
</evidence>
<protein>
    <submittedName>
        <fullName evidence="4">Uncharacterized protein</fullName>
    </submittedName>
</protein>
<dbReference type="InterPro" id="IPR036770">
    <property type="entry name" value="Ankyrin_rpt-contain_sf"/>
</dbReference>
<dbReference type="PANTHER" id="PTHR46680:SF3">
    <property type="entry name" value="NF-KAPPA-B INHIBITOR CACTUS"/>
    <property type="match status" value="1"/>
</dbReference>
<feature type="repeat" description="ANK" evidence="3">
    <location>
        <begin position="172"/>
        <end position="204"/>
    </location>
</feature>
<proteinExistence type="predicted"/>
<keyword evidence="5" id="KW-1185">Reference proteome</keyword>
<dbReference type="SUPFAM" id="SSF48403">
    <property type="entry name" value="Ankyrin repeat"/>
    <property type="match status" value="1"/>
</dbReference>
<evidence type="ECO:0000313" key="4">
    <source>
        <dbReference type="EMBL" id="CAB0029569.1"/>
    </source>
</evidence>
<dbReference type="GO" id="GO:0071356">
    <property type="term" value="P:cellular response to tumor necrosis factor"/>
    <property type="evidence" value="ECO:0007669"/>
    <property type="project" value="TreeGrafter"/>
</dbReference>
<dbReference type="AlphaFoldDB" id="A0A6H5I3G3"/>
<sequence>MTSMFTLKSMREQVNWEIEEERRIFICQLGQLTRNWEGELPDLRDIFRDEEIEWLLSYSIEYTSTYYPYDNEGQWFIRFVAVTGYKDKPDVVDEAGKPSPRRTTPLHHATRHAINTAGPIRDLFGIYDRFDVNYIDEFGYTHFHVACRYGCERVVEVFLELGQDPNLLVHKTGDSPLHLALEWGNKRVVELLLSRGADLSWANGEGSTPLHVICSSQDDDYSTKLFLQIISDEHQTVRLNVKDKLGRTPLQLAVAYLLPDTVDALLDQGADLSSFVFPTADYFAEKVKEWPPEFDVDFKLRIASNAFIVAERLEKRGHELDRSDALTIMKLFAKHELFEKWADHERSWYADEKFAGAARKAMITSTLSLYDLIPLRPKEAAKQVSYKDYFNYACDRTSWVLRKESSEACLAHLCELMSRRFFLRWALEPFLELIQQRLPILCCAMINEELLNEDLFHICLAATSQSS</sequence>
<dbReference type="GO" id="GO:0005829">
    <property type="term" value="C:cytosol"/>
    <property type="evidence" value="ECO:0007669"/>
    <property type="project" value="TreeGrafter"/>
</dbReference>
<dbReference type="InterPro" id="IPR002110">
    <property type="entry name" value="Ankyrin_rpt"/>
</dbReference>
<dbReference type="Proteomes" id="UP000479190">
    <property type="component" value="Unassembled WGS sequence"/>
</dbReference>
<accession>A0A6H5I3G3</accession>
<dbReference type="GO" id="GO:0051059">
    <property type="term" value="F:NF-kappaB binding"/>
    <property type="evidence" value="ECO:0007669"/>
    <property type="project" value="TreeGrafter"/>
</dbReference>
<dbReference type="OrthoDB" id="496981at2759"/>
<dbReference type="Pfam" id="PF12796">
    <property type="entry name" value="Ank_2"/>
    <property type="match status" value="2"/>
</dbReference>
<dbReference type="EMBL" id="CADCXV010000335">
    <property type="protein sequence ID" value="CAB0029569.1"/>
    <property type="molecule type" value="Genomic_DNA"/>
</dbReference>
<feature type="repeat" description="ANK" evidence="3">
    <location>
        <begin position="245"/>
        <end position="273"/>
    </location>
</feature>
<organism evidence="4 5">
    <name type="scientific">Trichogramma brassicae</name>
    <dbReference type="NCBI Taxonomy" id="86971"/>
    <lineage>
        <taxon>Eukaryota</taxon>
        <taxon>Metazoa</taxon>
        <taxon>Ecdysozoa</taxon>
        <taxon>Arthropoda</taxon>
        <taxon>Hexapoda</taxon>
        <taxon>Insecta</taxon>
        <taxon>Pterygota</taxon>
        <taxon>Neoptera</taxon>
        <taxon>Endopterygota</taxon>
        <taxon>Hymenoptera</taxon>
        <taxon>Apocrita</taxon>
        <taxon>Proctotrupomorpha</taxon>
        <taxon>Chalcidoidea</taxon>
        <taxon>Trichogrammatidae</taxon>
        <taxon>Trichogramma</taxon>
    </lineage>
</organism>
<evidence type="ECO:0000256" key="3">
    <source>
        <dbReference type="PROSITE-ProRule" id="PRU00023"/>
    </source>
</evidence>
<evidence type="ECO:0000256" key="1">
    <source>
        <dbReference type="ARBA" id="ARBA00022737"/>
    </source>
</evidence>
<evidence type="ECO:0000256" key="2">
    <source>
        <dbReference type="ARBA" id="ARBA00023043"/>
    </source>
</evidence>
<gene>
    <name evidence="4" type="ORF">TBRA_LOCUS1599</name>
</gene>
<feature type="repeat" description="ANK" evidence="3">
    <location>
        <begin position="138"/>
        <end position="170"/>
    </location>
</feature>
<dbReference type="PROSITE" id="PS50297">
    <property type="entry name" value="ANK_REP_REGION"/>
    <property type="match status" value="2"/>
</dbReference>
<name>A0A6H5I3G3_9HYME</name>
<dbReference type="PROSITE" id="PS50088">
    <property type="entry name" value="ANK_REPEAT"/>
    <property type="match status" value="3"/>
</dbReference>
<dbReference type="SMART" id="SM00248">
    <property type="entry name" value="ANK"/>
    <property type="match status" value="4"/>
</dbReference>